<name>A0ABW4NDA1_9SPHN</name>
<dbReference type="RefSeq" id="WP_380939692.1">
    <property type="nucleotide sequence ID" value="NZ_JBHUFC010000003.1"/>
</dbReference>
<dbReference type="NCBIfam" id="TIGR02595">
    <property type="entry name" value="PEP_CTERM"/>
    <property type="match status" value="1"/>
</dbReference>
<feature type="signal peptide" evidence="1">
    <location>
        <begin position="1"/>
        <end position="21"/>
    </location>
</feature>
<dbReference type="Pfam" id="PF07589">
    <property type="entry name" value="PEP-CTERM"/>
    <property type="match status" value="1"/>
</dbReference>
<dbReference type="InterPro" id="IPR013424">
    <property type="entry name" value="Ice-binding_C"/>
</dbReference>
<accession>A0ABW4NDA1</accession>
<keyword evidence="4" id="KW-1185">Reference proteome</keyword>
<evidence type="ECO:0000313" key="3">
    <source>
        <dbReference type="EMBL" id="MFD1787300.1"/>
    </source>
</evidence>
<dbReference type="EMBL" id="JBHUFC010000003">
    <property type="protein sequence ID" value="MFD1787300.1"/>
    <property type="molecule type" value="Genomic_DNA"/>
</dbReference>
<evidence type="ECO:0000313" key="4">
    <source>
        <dbReference type="Proteomes" id="UP001597283"/>
    </source>
</evidence>
<evidence type="ECO:0000259" key="2">
    <source>
        <dbReference type="Pfam" id="PF07589"/>
    </source>
</evidence>
<feature type="domain" description="Ice-binding protein C-terminal" evidence="2">
    <location>
        <begin position="187"/>
        <end position="211"/>
    </location>
</feature>
<dbReference type="Proteomes" id="UP001597283">
    <property type="component" value="Unassembled WGS sequence"/>
</dbReference>
<keyword evidence="1" id="KW-0732">Signal</keyword>
<reference evidence="4" key="1">
    <citation type="journal article" date="2019" name="Int. J. Syst. Evol. Microbiol.">
        <title>The Global Catalogue of Microorganisms (GCM) 10K type strain sequencing project: providing services to taxonomists for standard genome sequencing and annotation.</title>
        <authorList>
            <consortium name="The Broad Institute Genomics Platform"/>
            <consortium name="The Broad Institute Genome Sequencing Center for Infectious Disease"/>
            <person name="Wu L."/>
            <person name="Ma J."/>
        </authorList>
    </citation>
    <scope>NUCLEOTIDE SEQUENCE [LARGE SCALE GENOMIC DNA]</scope>
    <source>
        <strain evidence="4">Q85</strain>
    </source>
</reference>
<feature type="chain" id="PRO_5045576613" evidence="1">
    <location>
        <begin position="22"/>
        <end position="220"/>
    </location>
</feature>
<dbReference type="NCBIfam" id="NF035944">
    <property type="entry name" value="PEPxxWA-CTERM"/>
    <property type="match status" value="1"/>
</dbReference>
<organism evidence="3 4">
    <name type="scientific">Sphingomonas floccifaciens</name>
    <dbReference type="NCBI Taxonomy" id="1844115"/>
    <lineage>
        <taxon>Bacteria</taxon>
        <taxon>Pseudomonadati</taxon>
        <taxon>Pseudomonadota</taxon>
        <taxon>Alphaproteobacteria</taxon>
        <taxon>Sphingomonadales</taxon>
        <taxon>Sphingomonadaceae</taxon>
        <taxon>Sphingomonas</taxon>
    </lineage>
</organism>
<evidence type="ECO:0000256" key="1">
    <source>
        <dbReference type="SAM" id="SignalP"/>
    </source>
</evidence>
<gene>
    <name evidence="3" type="ORF">ACFSC3_06925</name>
</gene>
<protein>
    <submittedName>
        <fullName evidence="3">PEPxxWA-CTERM sorting domain-containing protein</fullName>
    </submittedName>
</protein>
<comment type="caution">
    <text evidence="3">The sequence shown here is derived from an EMBL/GenBank/DDBJ whole genome shotgun (WGS) entry which is preliminary data.</text>
</comment>
<sequence length="220" mass="22140">MRRTTTVMGCIGLAMAAGVMAGVNPSVLRPPAAAEAMPSLLPAASAATPAISLMQVLMARSPGRRGHIHVLTKVKASPLAMTKARGPRVSSQIVRRPPTGAAVLPTTAIDRIAAVPVGEAPLPIDDIGTAGIDFSDIIDTPAPSVAVTPGQPGGSVFPLTPVVPLAPVTSGEPTTPLTPAVPPVQTAVPEPATWAMMLLGFGAIGASLRRRTGRLVAAAA</sequence>
<proteinExistence type="predicted"/>